<dbReference type="Pfam" id="PF01755">
    <property type="entry name" value="Glyco_transf_25"/>
    <property type="match status" value="1"/>
</dbReference>
<keyword evidence="5" id="KW-1185">Reference proteome</keyword>
<evidence type="ECO:0000256" key="2">
    <source>
        <dbReference type="SAM" id="Phobius"/>
    </source>
</evidence>
<feature type="transmembrane region" description="Helical" evidence="2">
    <location>
        <begin position="37"/>
        <end position="57"/>
    </location>
</feature>
<keyword evidence="2" id="KW-0472">Membrane</keyword>
<sequence length="336" mass="37625">MESLQSPSPLDSATQPLVGPKSDPEASSHRLRRMLKFILYGLIAIAVALQVIGAAVWRHQRQVTPHQASPKEIIPLLSANETDVHQTITVNSTVIDLDFAESLVPEREEVDHVYVVNLETRTDRRDLMSILMQYAGLDVEFFPGTTPGTLGFVPGAKQRPKSLTKGQLACWRSHMNVYRDVMIQGYRHALILEDDVDLEIDTKDLLAEMIPRLPNDWDLFYAGFCGSVNKNDRVDELDPPLLRFYNTGCTHGYVVSLRGAARLLYLLQKPTGPIDLMILTLAHHNVTQVFATNPPWIAQVRRPDDPTNIPGSWGGRLWEGLRNSTRAMALADLVFA</sequence>
<feature type="domain" description="Glycosyl transferase family 25" evidence="3">
    <location>
        <begin position="112"/>
        <end position="277"/>
    </location>
</feature>
<evidence type="ECO:0000256" key="1">
    <source>
        <dbReference type="SAM" id="MobiDB-lite"/>
    </source>
</evidence>
<dbReference type="EMBL" id="JANBQB010000824">
    <property type="protein sequence ID" value="KAJ1973433.1"/>
    <property type="molecule type" value="Genomic_DNA"/>
</dbReference>
<gene>
    <name evidence="4" type="ORF">H4R34_005076</name>
</gene>
<organism evidence="4 5">
    <name type="scientific">Dimargaris verticillata</name>
    <dbReference type="NCBI Taxonomy" id="2761393"/>
    <lineage>
        <taxon>Eukaryota</taxon>
        <taxon>Fungi</taxon>
        <taxon>Fungi incertae sedis</taxon>
        <taxon>Zoopagomycota</taxon>
        <taxon>Kickxellomycotina</taxon>
        <taxon>Dimargaritomycetes</taxon>
        <taxon>Dimargaritales</taxon>
        <taxon>Dimargaritaceae</taxon>
        <taxon>Dimargaris</taxon>
    </lineage>
</organism>
<dbReference type="InterPro" id="IPR002654">
    <property type="entry name" value="Glyco_trans_25"/>
</dbReference>
<feature type="compositionally biased region" description="Polar residues" evidence="1">
    <location>
        <begin position="1"/>
        <end position="15"/>
    </location>
</feature>
<reference evidence="4" key="1">
    <citation type="submission" date="2022-07" db="EMBL/GenBank/DDBJ databases">
        <title>Phylogenomic reconstructions and comparative analyses of Kickxellomycotina fungi.</title>
        <authorList>
            <person name="Reynolds N.K."/>
            <person name="Stajich J.E."/>
            <person name="Barry K."/>
            <person name="Grigoriev I.V."/>
            <person name="Crous P."/>
            <person name="Smith M.E."/>
        </authorList>
    </citation>
    <scope>NUCLEOTIDE SEQUENCE</scope>
    <source>
        <strain evidence="4">RSA 567</strain>
    </source>
</reference>
<evidence type="ECO:0000313" key="5">
    <source>
        <dbReference type="Proteomes" id="UP001151582"/>
    </source>
</evidence>
<feature type="region of interest" description="Disordered" evidence="1">
    <location>
        <begin position="1"/>
        <end position="26"/>
    </location>
</feature>
<dbReference type="CDD" id="cd06532">
    <property type="entry name" value="Glyco_transf_25"/>
    <property type="match status" value="1"/>
</dbReference>
<dbReference type="Proteomes" id="UP001151582">
    <property type="component" value="Unassembled WGS sequence"/>
</dbReference>
<keyword evidence="2" id="KW-0812">Transmembrane</keyword>
<accession>A0A9W8AZH0</accession>
<name>A0A9W8AZH0_9FUNG</name>
<evidence type="ECO:0000313" key="4">
    <source>
        <dbReference type="EMBL" id="KAJ1973433.1"/>
    </source>
</evidence>
<dbReference type="AlphaFoldDB" id="A0A9W8AZH0"/>
<keyword evidence="2" id="KW-1133">Transmembrane helix</keyword>
<dbReference type="OrthoDB" id="47375at2759"/>
<comment type="caution">
    <text evidence="4">The sequence shown here is derived from an EMBL/GenBank/DDBJ whole genome shotgun (WGS) entry which is preliminary data.</text>
</comment>
<proteinExistence type="predicted"/>
<evidence type="ECO:0000259" key="3">
    <source>
        <dbReference type="Pfam" id="PF01755"/>
    </source>
</evidence>
<protein>
    <recommendedName>
        <fullName evidence="3">Glycosyl transferase family 25 domain-containing protein</fullName>
    </recommendedName>
</protein>